<evidence type="ECO:0000313" key="2">
    <source>
        <dbReference type="Proteomes" id="UP001597318"/>
    </source>
</evidence>
<organism evidence="1 2">
    <name type="scientific">Metabacillus endolithicus</name>
    <dbReference type="NCBI Taxonomy" id="1535204"/>
    <lineage>
        <taxon>Bacteria</taxon>
        <taxon>Bacillati</taxon>
        <taxon>Bacillota</taxon>
        <taxon>Bacilli</taxon>
        <taxon>Bacillales</taxon>
        <taxon>Bacillaceae</taxon>
        <taxon>Metabacillus</taxon>
    </lineage>
</organism>
<reference evidence="2" key="1">
    <citation type="journal article" date="2019" name="Int. J. Syst. Evol. Microbiol.">
        <title>The Global Catalogue of Microorganisms (GCM) 10K type strain sequencing project: providing services to taxonomists for standard genome sequencing and annotation.</title>
        <authorList>
            <consortium name="The Broad Institute Genomics Platform"/>
            <consortium name="The Broad Institute Genome Sequencing Center for Infectious Disease"/>
            <person name="Wu L."/>
            <person name="Ma J."/>
        </authorList>
    </citation>
    <scope>NUCLEOTIDE SEQUENCE [LARGE SCALE GENOMIC DNA]</scope>
    <source>
        <strain evidence="2">CGMCC 1.15474</strain>
    </source>
</reference>
<dbReference type="RefSeq" id="WP_379053295.1">
    <property type="nucleotide sequence ID" value="NZ_JBHUIK010000007.1"/>
</dbReference>
<dbReference type="Proteomes" id="UP001597318">
    <property type="component" value="Unassembled WGS sequence"/>
</dbReference>
<evidence type="ECO:0000313" key="1">
    <source>
        <dbReference type="EMBL" id="MFD2216437.1"/>
    </source>
</evidence>
<proteinExistence type="predicted"/>
<gene>
    <name evidence="1" type="ORF">ACFSKK_22430</name>
</gene>
<protein>
    <submittedName>
        <fullName evidence="1">Uncharacterized protein</fullName>
    </submittedName>
</protein>
<accession>A0ABW5C271</accession>
<keyword evidence="2" id="KW-1185">Reference proteome</keyword>
<sequence>MSLASYIGCNVELPLSSEDSNDVLLIGNSFSEYYHRLNVKKYQFTTCLVYEVSTDWGIDISIHTNSEVNAVSKKKFIRLC</sequence>
<comment type="caution">
    <text evidence="1">The sequence shown here is derived from an EMBL/GenBank/DDBJ whole genome shotgun (WGS) entry which is preliminary data.</text>
</comment>
<dbReference type="EMBL" id="JBHUIK010000007">
    <property type="protein sequence ID" value="MFD2216437.1"/>
    <property type="molecule type" value="Genomic_DNA"/>
</dbReference>
<name>A0ABW5C271_9BACI</name>